<accession>C0XGT1</accession>
<dbReference type="SUPFAM" id="SSF49373">
    <property type="entry name" value="Invasin/intimin cell-adhesion fragments"/>
    <property type="match status" value="2"/>
</dbReference>
<dbReference type="Pfam" id="PF02368">
    <property type="entry name" value="Big_2"/>
    <property type="match status" value="1"/>
</dbReference>
<dbReference type="EMBL" id="ACGP01000089">
    <property type="protein sequence ID" value="EEI25402.1"/>
    <property type="molecule type" value="Genomic_DNA"/>
</dbReference>
<evidence type="ECO:0000313" key="2">
    <source>
        <dbReference type="EMBL" id="EEI25402.1"/>
    </source>
</evidence>
<evidence type="ECO:0000313" key="3">
    <source>
        <dbReference type="Proteomes" id="UP000003752"/>
    </source>
</evidence>
<dbReference type="HOGENOM" id="CLU_1048838_0_0_9"/>
<dbReference type="InterPro" id="IPR008964">
    <property type="entry name" value="Invasin/intimin_cell_adhesion"/>
</dbReference>
<dbReference type="SMR" id="C0XGT1"/>
<feature type="domain" description="BIG2" evidence="1">
    <location>
        <begin position="184"/>
        <end position="261"/>
    </location>
</feature>
<dbReference type="InterPro" id="IPR003343">
    <property type="entry name" value="Big_2"/>
</dbReference>
<gene>
    <name evidence="2" type="ORF">HMPREF0519_0442</name>
</gene>
<keyword evidence="3" id="KW-1185">Reference proteome</keyword>
<dbReference type="Proteomes" id="UP000003752">
    <property type="component" value="Unassembled WGS sequence"/>
</dbReference>
<dbReference type="Gene3D" id="2.60.40.1080">
    <property type="match status" value="2"/>
</dbReference>
<proteinExistence type="predicted"/>
<comment type="caution">
    <text evidence="2">The sequence shown here is derived from an EMBL/GenBank/DDBJ whole genome shotgun (WGS) entry which is preliminary data.</text>
</comment>
<dbReference type="SMART" id="SM00635">
    <property type="entry name" value="BID_2"/>
    <property type="match status" value="2"/>
</dbReference>
<evidence type="ECO:0000259" key="1">
    <source>
        <dbReference type="SMART" id="SM00635"/>
    </source>
</evidence>
<feature type="domain" description="BIG2" evidence="1">
    <location>
        <begin position="93"/>
        <end position="174"/>
    </location>
</feature>
<organism evidence="2 3">
    <name type="scientific">Lentilactobacillus hilgardii (strain ATCC 8290 / DSM 20176 / CCUG 30140 / JCM 1155 / KCTC 3500 / NBRC 15886 / NCIMB 8040 / NRRL B-1843 / 9)</name>
    <dbReference type="NCBI Taxonomy" id="1423757"/>
    <lineage>
        <taxon>Bacteria</taxon>
        <taxon>Bacillati</taxon>
        <taxon>Bacillota</taxon>
        <taxon>Bacilli</taxon>
        <taxon>Lactobacillales</taxon>
        <taxon>Lactobacillaceae</taxon>
        <taxon>Lentilactobacillus</taxon>
    </lineage>
</organism>
<dbReference type="AlphaFoldDB" id="C0XGT1"/>
<reference evidence="2 3" key="1">
    <citation type="submission" date="2009-01" db="EMBL/GenBank/DDBJ databases">
        <authorList>
            <person name="Qin X."/>
            <person name="Bachman B."/>
            <person name="Battles P."/>
            <person name="Bell A."/>
            <person name="Bess C."/>
            <person name="Bickham C."/>
            <person name="Chaboub L."/>
            <person name="Chen D."/>
            <person name="Coyle M."/>
            <person name="Deiros D.R."/>
            <person name="Dinh H."/>
            <person name="Forbes L."/>
            <person name="Fowler G."/>
            <person name="Francisco L."/>
            <person name="Fu Q."/>
            <person name="Gubbala S."/>
            <person name="Hale W."/>
            <person name="Han Y."/>
            <person name="Hemphill L."/>
            <person name="Highlander S.K."/>
            <person name="Hirani K."/>
            <person name="Hogues M."/>
            <person name="Jackson L."/>
            <person name="Jakkamsetti A."/>
            <person name="Javaid M."/>
            <person name="Jiang H."/>
            <person name="Korchina V."/>
            <person name="Kovar C."/>
            <person name="Lara F."/>
            <person name="Lee S."/>
            <person name="Mata R."/>
            <person name="Mathew T."/>
            <person name="Moen C."/>
            <person name="Morales K."/>
            <person name="Munidasa M."/>
            <person name="Nazareth L."/>
            <person name="Ngo R."/>
            <person name="Nguyen L."/>
            <person name="Okwuonu G."/>
            <person name="Ongeri F."/>
            <person name="Patil S."/>
            <person name="Petrosino J."/>
            <person name="Pham C."/>
            <person name="Pham P."/>
            <person name="Pu L.-L."/>
            <person name="Puazo M."/>
            <person name="Raj R."/>
            <person name="Reid J."/>
            <person name="Rouhana J."/>
            <person name="Saada N."/>
            <person name="Shang Y."/>
            <person name="Simmons D."/>
            <person name="Thornton R."/>
            <person name="Warren J."/>
            <person name="Weissenberger G."/>
            <person name="Zhang J."/>
            <person name="Zhang L."/>
            <person name="Zhou C."/>
            <person name="Zhu D."/>
            <person name="Muzny D."/>
            <person name="Worley K."/>
            <person name="Gibbs R."/>
        </authorList>
    </citation>
    <scope>NUCLEOTIDE SEQUENCE [LARGE SCALE GENOMIC DNA]</scope>
    <source>
        <strain evidence="3">ATCC 8290 / DSM 20176 / CCUG 30140 / JCM 1155 / KCTC 3500 / NBRC 15886 / NCIMB 8040 / NRRL B-1843 / 9</strain>
    </source>
</reference>
<protein>
    <submittedName>
        <fullName evidence="2">Bacterial group 2 Ig-like protein</fullName>
    </submittedName>
</protein>
<name>C0XGT1_LENH9</name>
<dbReference type="RefSeq" id="WP_003635311.1">
    <property type="nucleotide sequence ID" value="NZ_AZDF01000009.1"/>
</dbReference>
<sequence>MAYEVNSPLGPIHTSVTVARAVQDLGDQVPMYVIEDSSATTASLKQYNSLDDVQNDYDVDSLLYKHANAAFNGINPPQSILVLTVVPEDSYVSPVSITLDSSILTGTVGTTLKITPTVLPATTTDKTVSAVSGDTSVATISPNTDGSFSIELKAAGHATLTFKTGVNDEIITTASVSVAAPNIPVSGVTLNKTTLTGTAGGTDTLVANVAPNNATNKDVTWSSSDNSVLTVDDAGKVTYLKAGTANVIAKTIDGSFTATATATVNAES</sequence>
<dbReference type="PATRIC" id="fig|1423757.3.peg.2662"/>